<evidence type="ECO:0000313" key="1">
    <source>
        <dbReference type="EMBL" id="WFN95595.1"/>
    </source>
</evidence>
<dbReference type="Proteomes" id="UP001222680">
    <property type="component" value="Chromosome"/>
</dbReference>
<protein>
    <submittedName>
        <fullName evidence="1">Uncharacterized protein</fullName>
    </submittedName>
</protein>
<dbReference type="GeneID" id="69538027"/>
<dbReference type="EMBL" id="CP092014">
    <property type="protein sequence ID" value="WFN95595.1"/>
    <property type="molecule type" value="Genomic_DNA"/>
</dbReference>
<gene>
    <name evidence="1" type="ORF">MAY91_11705</name>
</gene>
<accession>A0ABY8GDX6</accession>
<evidence type="ECO:0000313" key="2">
    <source>
        <dbReference type="Proteomes" id="UP001222680"/>
    </source>
</evidence>
<reference evidence="1 2" key="1">
    <citation type="submission" date="2022-02" db="EMBL/GenBank/DDBJ databases">
        <title>Phenotypic, genotypic and serological characterization of Edwardsiella ictaluri from catfish and ornamental fish species.</title>
        <authorList>
            <person name="Rose D."/>
            <person name="Tekedar H.C."/>
            <person name="Waldbieser G.C."/>
            <person name="Aarattuthodi S."/>
            <person name="Griffin M.J."/>
        </authorList>
    </citation>
    <scope>NUCLEOTIDE SEQUENCE [LARGE SCALE GENOMIC DNA]</scope>
    <source>
        <strain evidence="1 2">13 TAL-140 K3</strain>
    </source>
</reference>
<sequence length="138" mass="14710">MGGSSPRRQSVLLRALCRHLLPLFPRLCVHEKRLFQLRTHYEEKAPLHQALAGISTALGTLSDRLPCPLSGGQPLAFVATQGDPTGTTTPRGWSATPCDPLIANGNHDARYVSRPPGYGAAAPFAAWLQHAVALPGIG</sequence>
<name>A0ABY8GDX6_EDWIC</name>
<proteinExistence type="predicted"/>
<dbReference type="RefSeq" id="WP_015870380.1">
    <property type="nucleotide sequence ID" value="NZ_CM125427.1"/>
</dbReference>
<keyword evidence="2" id="KW-1185">Reference proteome</keyword>
<organism evidence="1 2">
    <name type="scientific">Edwardsiella ictaluri</name>
    <dbReference type="NCBI Taxonomy" id="67780"/>
    <lineage>
        <taxon>Bacteria</taxon>
        <taxon>Pseudomonadati</taxon>
        <taxon>Pseudomonadota</taxon>
        <taxon>Gammaproteobacteria</taxon>
        <taxon>Enterobacterales</taxon>
        <taxon>Hafniaceae</taxon>
        <taxon>Edwardsiella</taxon>
    </lineage>
</organism>